<protein>
    <submittedName>
        <fullName evidence="2">AraC family transcriptional regulator</fullName>
    </submittedName>
</protein>
<evidence type="ECO:0000313" key="3">
    <source>
        <dbReference type="Proteomes" id="UP000291822"/>
    </source>
</evidence>
<gene>
    <name evidence="2" type="ORF">EZM97_32545</name>
</gene>
<dbReference type="InterPro" id="IPR002818">
    <property type="entry name" value="DJ-1/PfpI"/>
</dbReference>
<evidence type="ECO:0000259" key="1">
    <source>
        <dbReference type="Pfam" id="PF01965"/>
    </source>
</evidence>
<comment type="caution">
    <text evidence="2">The sequence shown here is derived from an EMBL/GenBank/DDBJ whole genome shotgun (WGS) entry which is preliminary data.</text>
</comment>
<sequence length="328" mass="34461">MIAVVGDNRGTELSDFMVPYGVLSEANVADVIAVSTQPGPMDTFTDLGVPAFRIVAQATLSDFDGRYPNGADYVIVPAQNPSAELLHWLADQTSKGAVLVSICNGAMVVAKTGVMAGHRATAHWSTESQRLAQNSDIHWVKNARYVSDGNWVSSAGVSAAIPTSLALVEAIAGHGRAASLAEEMGSGPWSPQHNSDAFHPRLTTTAWPLAKVAYTNGWFHGTDTLSVHSTPGMDEASLALTVDAYSSTGRSRAYLVSSSEAGLLTRHGLTVLPDRTDRAPVAAGNAVTLSSVTPPAKALDVALAGIMQRYDHATASGVALVFEYPDFK</sequence>
<dbReference type="InterPro" id="IPR052158">
    <property type="entry name" value="INH-QAR"/>
</dbReference>
<dbReference type="InterPro" id="IPR029062">
    <property type="entry name" value="Class_I_gatase-like"/>
</dbReference>
<accession>A0A4R0YJQ3</accession>
<dbReference type="PANTHER" id="PTHR43130:SF3">
    <property type="entry name" value="HTH-TYPE TRANSCRIPTIONAL REGULATOR RV1931C"/>
    <property type="match status" value="1"/>
</dbReference>
<dbReference type="EMBL" id="SJTG01000005">
    <property type="protein sequence ID" value="TCI07472.1"/>
    <property type="molecule type" value="Genomic_DNA"/>
</dbReference>
<organism evidence="2 3">
    <name type="scientific">Dyella soli</name>
    <dbReference type="NCBI Taxonomy" id="522319"/>
    <lineage>
        <taxon>Bacteria</taxon>
        <taxon>Pseudomonadati</taxon>
        <taxon>Pseudomonadota</taxon>
        <taxon>Gammaproteobacteria</taxon>
        <taxon>Lysobacterales</taxon>
        <taxon>Rhodanobacteraceae</taxon>
        <taxon>Dyella</taxon>
    </lineage>
</organism>
<dbReference type="Proteomes" id="UP000291822">
    <property type="component" value="Unassembled WGS sequence"/>
</dbReference>
<dbReference type="SUPFAM" id="SSF52317">
    <property type="entry name" value="Class I glutamine amidotransferase-like"/>
    <property type="match status" value="1"/>
</dbReference>
<dbReference type="Pfam" id="PF01965">
    <property type="entry name" value="DJ-1_PfpI"/>
    <property type="match status" value="1"/>
</dbReference>
<proteinExistence type="predicted"/>
<reference evidence="2 3" key="1">
    <citation type="submission" date="2019-02" db="EMBL/GenBank/DDBJ databases">
        <title>Dyella amyloliquefaciens sp. nov., isolated from forest soil.</title>
        <authorList>
            <person name="Gao Z.-H."/>
            <person name="Qiu L.-H."/>
        </authorList>
    </citation>
    <scope>NUCLEOTIDE SEQUENCE [LARGE SCALE GENOMIC DNA]</scope>
    <source>
        <strain evidence="2 3">KACC 12747</strain>
    </source>
</reference>
<feature type="domain" description="DJ-1/PfpI" evidence="1">
    <location>
        <begin position="9"/>
        <end position="169"/>
    </location>
</feature>
<evidence type="ECO:0000313" key="2">
    <source>
        <dbReference type="EMBL" id="TCI07472.1"/>
    </source>
</evidence>
<keyword evidence="3" id="KW-1185">Reference proteome</keyword>
<dbReference type="PANTHER" id="PTHR43130">
    <property type="entry name" value="ARAC-FAMILY TRANSCRIPTIONAL REGULATOR"/>
    <property type="match status" value="1"/>
</dbReference>
<dbReference type="AlphaFoldDB" id="A0A4R0YJQ3"/>
<name>A0A4R0YJQ3_9GAMM</name>
<dbReference type="Gene3D" id="3.40.50.880">
    <property type="match status" value="1"/>
</dbReference>